<dbReference type="OrthoDB" id="9788905at2"/>
<dbReference type="PANTHER" id="PTHR30477">
    <property type="entry name" value="ABC-TRANSPORTER METAL-BINDING PROTEIN"/>
    <property type="match status" value="1"/>
</dbReference>
<dbReference type="AlphaFoldDB" id="A0A517MWZ4"/>
<keyword evidence="6 9" id="KW-1133">Transmembrane helix</keyword>
<dbReference type="Proteomes" id="UP000319852">
    <property type="component" value="Chromosome"/>
</dbReference>
<dbReference type="InterPro" id="IPR001367">
    <property type="entry name" value="Fe_dep_repressor"/>
</dbReference>
<keyword evidence="5 8" id="KW-0812">Transmembrane</keyword>
<dbReference type="InterPro" id="IPR037294">
    <property type="entry name" value="ABC_BtuC-like"/>
</dbReference>
<dbReference type="SUPFAM" id="SSF47979">
    <property type="entry name" value="Iron-dependent repressor protein, dimerization domain"/>
    <property type="match status" value="1"/>
</dbReference>
<evidence type="ECO:0000313" key="12">
    <source>
        <dbReference type="Proteomes" id="UP000319852"/>
    </source>
</evidence>
<evidence type="ECO:0000256" key="4">
    <source>
        <dbReference type="ARBA" id="ARBA00022475"/>
    </source>
</evidence>
<feature type="transmembrane region" description="Helical" evidence="9">
    <location>
        <begin position="237"/>
        <end position="259"/>
    </location>
</feature>
<feature type="transmembrane region" description="Helical" evidence="9">
    <location>
        <begin position="98"/>
        <end position="116"/>
    </location>
</feature>
<dbReference type="GO" id="GO:0055085">
    <property type="term" value="P:transmembrane transport"/>
    <property type="evidence" value="ECO:0007669"/>
    <property type="project" value="InterPro"/>
</dbReference>
<dbReference type="GO" id="GO:0003700">
    <property type="term" value="F:DNA-binding transcription factor activity"/>
    <property type="evidence" value="ECO:0007669"/>
    <property type="project" value="InterPro"/>
</dbReference>
<dbReference type="Pfam" id="PF02742">
    <property type="entry name" value="Fe_dep_repr_C"/>
    <property type="match status" value="1"/>
</dbReference>
<sequence length="432" mass="46909">MSTLLMASELWHADGLWIIAIGALTNTACALVGCFLVLRRMSMMGDALSHSVLAGLAVAFAMTQSYSIVPLFIGAIAAGLLTTFLTQTLHQYARVPSDASMGVVFTSMFALGVIIIKKFVTGVHFDIACVYEGALGLTPFFTREIAGREIPLAVLTIAPVLLLNIGVLSLLWKEWKVSSFDPALATTMGFSATLLHYVLMALVALTTVASFEAVGSILVVAMLIVPAATAHQLSDRLAPMVIVAAAVAVLSSFLGYVIAEYRNTNYAAMMTVVAGALYALAVVFSPRHGLLTTLWKNIQLSLRVVKEDLLAMLYRVEELEAAQPLTPAAAREALGGGWLPLVAAKMLQRRGRIRLENNAVQLTKKGRTAARKLVRSHRLWETYLVEYLGLPLDHIHEPAHRVEHFIDERIRGKLEEELDASAGDPHGREIPE</sequence>
<keyword evidence="4" id="KW-1003">Cell membrane</keyword>
<feature type="transmembrane region" description="Helical" evidence="9">
    <location>
        <begin position="68"/>
        <end position="86"/>
    </location>
</feature>
<dbReference type="RefSeq" id="WP_145060619.1">
    <property type="nucleotide sequence ID" value="NZ_CP036263.1"/>
</dbReference>
<dbReference type="Gene3D" id="1.10.10.10">
    <property type="entry name" value="Winged helix-like DNA-binding domain superfamily/Winged helix DNA-binding domain"/>
    <property type="match status" value="1"/>
</dbReference>
<dbReference type="GO" id="GO:0046914">
    <property type="term" value="F:transition metal ion binding"/>
    <property type="evidence" value="ECO:0007669"/>
    <property type="project" value="InterPro"/>
</dbReference>
<dbReference type="InterPro" id="IPR036388">
    <property type="entry name" value="WH-like_DNA-bd_sf"/>
</dbReference>
<feature type="transmembrane region" description="Helical" evidence="9">
    <location>
        <begin position="15"/>
        <end position="38"/>
    </location>
</feature>
<dbReference type="InterPro" id="IPR001626">
    <property type="entry name" value="ABC_TroCD"/>
</dbReference>
<dbReference type="CDD" id="cd06550">
    <property type="entry name" value="TM_ABC_iron-siderophores_like"/>
    <property type="match status" value="1"/>
</dbReference>
<feature type="domain" description="Iron dependent repressor metal binding and dimerisation" evidence="10">
    <location>
        <begin position="363"/>
        <end position="432"/>
    </location>
</feature>
<comment type="subcellular location">
    <subcellularLocation>
        <location evidence="1 8">Cell membrane</location>
        <topology evidence="1 8">Multi-pass membrane protein</topology>
    </subcellularLocation>
</comment>
<evidence type="ECO:0000259" key="10">
    <source>
        <dbReference type="Pfam" id="PF02742"/>
    </source>
</evidence>
<dbReference type="InterPro" id="IPR036421">
    <property type="entry name" value="Fe_dep_repressor_sf"/>
</dbReference>
<evidence type="ECO:0000256" key="3">
    <source>
        <dbReference type="ARBA" id="ARBA00022448"/>
    </source>
</evidence>
<dbReference type="SUPFAM" id="SSF81345">
    <property type="entry name" value="ABC transporter involved in vitamin B12 uptake, BtuC"/>
    <property type="match status" value="1"/>
</dbReference>
<feature type="transmembrane region" description="Helical" evidence="9">
    <location>
        <begin position="197"/>
        <end position="225"/>
    </location>
</feature>
<dbReference type="PANTHER" id="PTHR30477:SF8">
    <property type="entry name" value="METAL TRANSPORT SYSTEM MEMBRANE PROTEIN CT_070-RELATED"/>
    <property type="match status" value="1"/>
</dbReference>
<reference evidence="11 12" key="1">
    <citation type="submission" date="2019-02" db="EMBL/GenBank/DDBJ databases">
        <title>Deep-cultivation of Planctomycetes and their phenomic and genomic characterization uncovers novel biology.</title>
        <authorList>
            <person name="Wiegand S."/>
            <person name="Jogler M."/>
            <person name="Boedeker C."/>
            <person name="Pinto D."/>
            <person name="Vollmers J."/>
            <person name="Rivas-Marin E."/>
            <person name="Kohn T."/>
            <person name="Peeters S.H."/>
            <person name="Heuer A."/>
            <person name="Rast P."/>
            <person name="Oberbeckmann S."/>
            <person name="Bunk B."/>
            <person name="Jeske O."/>
            <person name="Meyerdierks A."/>
            <person name="Storesund J.E."/>
            <person name="Kallscheuer N."/>
            <person name="Luecker S."/>
            <person name="Lage O.M."/>
            <person name="Pohl T."/>
            <person name="Merkel B.J."/>
            <person name="Hornburger P."/>
            <person name="Mueller R.-W."/>
            <person name="Bruemmer F."/>
            <person name="Labrenz M."/>
            <person name="Spormann A.M."/>
            <person name="Op den Camp H."/>
            <person name="Overmann J."/>
            <person name="Amann R."/>
            <person name="Jetten M.S.M."/>
            <person name="Mascher T."/>
            <person name="Medema M.H."/>
            <person name="Devos D.P."/>
            <person name="Kaster A.-K."/>
            <person name="Ovreas L."/>
            <person name="Rohde M."/>
            <person name="Galperin M.Y."/>
            <person name="Jogler C."/>
        </authorList>
    </citation>
    <scope>NUCLEOTIDE SEQUENCE [LARGE SCALE GENOMIC DNA]</scope>
    <source>
        <strain evidence="11 12">HG15A2</strain>
    </source>
</reference>
<keyword evidence="3 8" id="KW-0813">Transport</keyword>
<protein>
    <submittedName>
        <fullName evidence="11">Manganese transport system membrane protein MntB</fullName>
    </submittedName>
</protein>
<evidence type="ECO:0000256" key="2">
    <source>
        <dbReference type="ARBA" id="ARBA00008034"/>
    </source>
</evidence>
<dbReference type="InterPro" id="IPR022689">
    <property type="entry name" value="Iron_dep_repressor"/>
</dbReference>
<dbReference type="GO" id="GO:0010043">
    <property type="term" value="P:response to zinc ion"/>
    <property type="evidence" value="ECO:0007669"/>
    <property type="project" value="TreeGrafter"/>
</dbReference>
<dbReference type="EMBL" id="CP036263">
    <property type="protein sequence ID" value="QDS99392.1"/>
    <property type="molecule type" value="Genomic_DNA"/>
</dbReference>
<feature type="transmembrane region" description="Helical" evidence="9">
    <location>
        <begin position="152"/>
        <end position="172"/>
    </location>
</feature>
<evidence type="ECO:0000256" key="9">
    <source>
        <dbReference type="SAM" id="Phobius"/>
    </source>
</evidence>
<evidence type="ECO:0000313" key="11">
    <source>
        <dbReference type="EMBL" id="QDS99392.1"/>
    </source>
</evidence>
<dbReference type="KEGG" id="amob:HG15A2_27150"/>
<evidence type="ECO:0000256" key="1">
    <source>
        <dbReference type="ARBA" id="ARBA00004651"/>
    </source>
</evidence>
<evidence type="ECO:0000256" key="6">
    <source>
        <dbReference type="ARBA" id="ARBA00022989"/>
    </source>
</evidence>
<evidence type="ECO:0000256" key="5">
    <source>
        <dbReference type="ARBA" id="ARBA00022692"/>
    </source>
</evidence>
<dbReference type="Gene3D" id="1.10.3470.10">
    <property type="entry name" value="ABC transporter involved in vitamin B12 uptake, BtuC"/>
    <property type="match status" value="1"/>
</dbReference>
<name>A0A517MWZ4_9BACT</name>
<dbReference type="GO" id="GO:0046983">
    <property type="term" value="F:protein dimerization activity"/>
    <property type="evidence" value="ECO:0007669"/>
    <property type="project" value="InterPro"/>
</dbReference>
<accession>A0A517MWZ4</accession>
<organism evidence="11 12">
    <name type="scientific">Adhaeretor mobilis</name>
    <dbReference type="NCBI Taxonomy" id="1930276"/>
    <lineage>
        <taxon>Bacteria</taxon>
        <taxon>Pseudomonadati</taxon>
        <taxon>Planctomycetota</taxon>
        <taxon>Planctomycetia</taxon>
        <taxon>Pirellulales</taxon>
        <taxon>Lacipirellulaceae</taxon>
        <taxon>Adhaeretor</taxon>
    </lineage>
</organism>
<dbReference type="Pfam" id="PF00950">
    <property type="entry name" value="ABC-3"/>
    <property type="match status" value="1"/>
</dbReference>
<keyword evidence="7 9" id="KW-0472">Membrane</keyword>
<comment type="similarity">
    <text evidence="2 8">Belongs to the ABC-3 integral membrane protein family.</text>
</comment>
<keyword evidence="12" id="KW-1185">Reference proteome</keyword>
<dbReference type="SMART" id="SM00529">
    <property type="entry name" value="HTH_DTXR"/>
    <property type="match status" value="1"/>
</dbReference>
<evidence type="ECO:0000256" key="8">
    <source>
        <dbReference type="RuleBase" id="RU003943"/>
    </source>
</evidence>
<proteinExistence type="inferred from homology"/>
<gene>
    <name evidence="11" type="primary">mntB_2</name>
    <name evidence="11" type="ORF">HG15A2_27150</name>
</gene>
<evidence type="ECO:0000256" key="7">
    <source>
        <dbReference type="ARBA" id="ARBA00023136"/>
    </source>
</evidence>
<feature type="transmembrane region" description="Helical" evidence="9">
    <location>
        <begin position="265"/>
        <end position="284"/>
    </location>
</feature>
<dbReference type="GO" id="GO:0043190">
    <property type="term" value="C:ATP-binding cassette (ABC) transporter complex"/>
    <property type="evidence" value="ECO:0007669"/>
    <property type="project" value="InterPro"/>
</dbReference>